<dbReference type="PANTHER" id="PTHR30466">
    <property type="entry name" value="FLAVIN REDUCTASE"/>
    <property type="match status" value="1"/>
</dbReference>
<evidence type="ECO:0000256" key="1">
    <source>
        <dbReference type="ARBA" id="ARBA00023002"/>
    </source>
</evidence>
<proteinExistence type="predicted"/>
<dbReference type="EMBL" id="JBEPBX010000044">
    <property type="protein sequence ID" value="MER6617784.1"/>
    <property type="molecule type" value="Genomic_DNA"/>
</dbReference>
<feature type="domain" description="Flavin reductase like" evidence="2">
    <location>
        <begin position="28"/>
        <end position="172"/>
    </location>
</feature>
<dbReference type="Proteomes" id="UP001445472">
    <property type="component" value="Unassembled WGS sequence"/>
</dbReference>
<evidence type="ECO:0000259" key="2">
    <source>
        <dbReference type="SMART" id="SM00903"/>
    </source>
</evidence>
<protein>
    <submittedName>
        <fullName evidence="3">Flavin reductase family protein</fullName>
        <ecNumber evidence="3">1.-.-.-</ecNumber>
    </submittedName>
</protein>
<keyword evidence="1 3" id="KW-0560">Oxidoreductase</keyword>
<dbReference type="RefSeq" id="WP_351978804.1">
    <property type="nucleotide sequence ID" value="NZ_JBEPBX010000044.1"/>
</dbReference>
<keyword evidence="4" id="KW-1185">Reference proteome</keyword>
<dbReference type="GO" id="GO:0016491">
    <property type="term" value="F:oxidoreductase activity"/>
    <property type="evidence" value="ECO:0007669"/>
    <property type="project" value="UniProtKB-KW"/>
</dbReference>
<evidence type="ECO:0000313" key="3">
    <source>
        <dbReference type="EMBL" id="MER6617784.1"/>
    </source>
</evidence>
<dbReference type="InterPro" id="IPR002563">
    <property type="entry name" value="Flavin_Rdtase-like_dom"/>
</dbReference>
<evidence type="ECO:0000313" key="4">
    <source>
        <dbReference type="Proteomes" id="UP001445472"/>
    </source>
</evidence>
<organism evidence="3 4">
    <name type="scientific">Streptomyces xantholiticus</name>
    <dbReference type="NCBI Taxonomy" id="68285"/>
    <lineage>
        <taxon>Bacteria</taxon>
        <taxon>Bacillati</taxon>
        <taxon>Actinomycetota</taxon>
        <taxon>Actinomycetes</taxon>
        <taxon>Kitasatosporales</taxon>
        <taxon>Streptomycetaceae</taxon>
        <taxon>Streptomyces</taxon>
    </lineage>
</organism>
<dbReference type="InterPro" id="IPR050268">
    <property type="entry name" value="NADH-dep_flavin_reductase"/>
</dbReference>
<name>A0ABV1V426_9ACTN</name>
<sequence length="184" mass="19494">MAEVHGMQIGPLGSASLVPHAEPFRDVLSCLASGVVAVTARDTDGRPIGLTVSSFVSVSLEPPLVLFCVAVTSRTWPRMRTADGICINILSEDQQGVSVRLATGGTKKFDDVAWTPSASGMPVLHGALTWLECTLTDEYPAGDHHIVISRVDQVAPASAGGPLIRHRGRYVRLASPSTHKDACQ</sequence>
<accession>A0ABV1V426</accession>
<reference evidence="3 4" key="1">
    <citation type="submission" date="2024-06" db="EMBL/GenBank/DDBJ databases">
        <title>The Natural Products Discovery Center: Release of the First 8490 Sequenced Strains for Exploring Actinobacteria Biosynthetic Diversity.</title>
        <authorList>
            <person name="Kalkreuter E."/>
            <person name="Kautsar S.A."/>
            <person name="Yang D."/>
            <person name="Bader C.D."/>
            <person name="Teijaro C.N."/>
            <person name="Fluegel L."/>
            <person name="Davis C.M."/>
            <person name="Simpson J.R."/>
            <person name="Lauterbach L."/>
            <person name="Steele A.D."/>
            <person name="Gui C."/>
            <person name="Meng S."/>
            <person name="Li G."/>
            <person name="Viehrig K."/>
            <person name="Ye F."/>
            <person name="Su P."/>
            <person name="Kiefer A.F."/>
            <person name="Nichols A."/>
            <person name="Cepeda A.J."/>
            <person name="Yan W."/>
            <person name="Fan B."/>
            <person name="Jiang Y."/>
            <person name="Adhikari A."/>
            <person name="Zheng C.-J."/>
            <person name="Schuster L."/>
            <person name="Cowan T.M."/>
            <person name="Smanski M.J."/>
            <person name="Chevrette M.G."/>
            <person name="De Carvalho L.P.S."/>
            <person name="Shen B."/>
        </authorList>
    </citation>
    <scope>NUCLEOTIDE SEQUENCE [LARGE SCALE GENOMIC DNA]</scope>
    <source>
        <strain evidence="3 4">NPDC000837</strain>
    </source>
</reference>
<dbReference type="Gene3D" id="2.30.110.10">
    <property type="entry name" value="Electron Transport, Fmn-binding Protein, Chain A"/>
    <property type="match status" value="1"/>
</dbReference>
<dbReference type="EC" id="1.-.-.-" evidence="3"/>
<dbReference type="SMART" id="SM00903">
    <property type="entry name" value="Flavin_Reduct"/>
    <property type="match status" value="1"/>
</dbReference>
<gene>
    <name evidence="3" type="ORF">ABT276_31635</name>
</gene>
<dbReference type="SUPFAM" id="SSF50475">
    <property type="entry name" value="FMN-binding split barrel"/>
    <property type="match status" value="1"/>
</dbReference>
<dbReference type="PANTHER" id="PTHR30466:SF1">
    <property type="entry name" value="FMN REDUCTASE (NADH) RUTF"/>
    <property type="match status" value="1"/>
</dbReference>
<dbReference type="InterPro" id="IPR012349">
    <property type="entry name" value="Split_barrel_FMN-bd"/>
</dbReference>
<comment type="caution">
    <text evidence="3">The sequence shown here is derived from an EMBL/GenBank/DDBJ whole genome shotgun (WGS) entry which is preliminary data.</text>
</comment>
<dbReference type="Pfam" id="PF01613">
    <property type="entry name" value="Flavin_Reduct"/>
    <property type="match status" value="1"/>
</dbReference>